<evidence type="ECO:0000313" key="2">
    <source>
        <dbReference type="EMBL" id="KAJ8599430.1"/>
    </source>
</evidence>
<name>A0AAD7XKE9_9STRA</name>
<sequence length="206" mass="21910">MEALPQEALPVAVVVASAPDDVVVTTAGTAADGVMLTITPDGAMPQAAVMRGVDGISETGAQIDSLSRRVLFLAYVSFGLRFANIVVAARNRAQSPADAAGSIFFETIVLVIGVYGVRTLNRPCCDCCGCGLLRTFQVLCIMKSLDSFVIAMFSLFAYGSVLHFSLQLSFVVLEVTTAAFARALINAIARHTQDQLTMRMDEGPRL</sequence>
<feature type="transmembrane region" description="Helical" evidence="1">
    <location>
        <begin position="164"/>
        <end position="189"/>
    </location>
</feature>
<keyword evidence="1" id="KW-0812">Transmembrane</keyword>
<feature type="transmembrane region" description="Helical" evidence="1">
    <location>
        <begin position="99"/>
        <end position="117"/>
    </location>
</feature>
<keyword evidence="1" id="KW-0472">Membrane</keyword>
<gene>
    <name evidence="2" type="ORF">CTAYLR_007993</name>
</gene>
<dbReference type="AlphaFoldDB" id="A0AAD7XKE9"/>
<accession>A0AAD7XKE9</accession>
<dbReference type="Proteomes" id="UP001230188">
    <property type="component" value="Unassembled WGS sequence"/>
</dbReference>
<proteinExistence type="predicted"/>
<protein>
    <recommendedName>
        <fullName evidence="4">Transmembrane protein</fullName>
    </recommendedName>
</protein>
<keyword evidence="3" id="KW-1185">Reference proteome</keyword>
<keyword evidence="1" id="KW-1133">Transmembrane helix</keyword>
<evidence type="ECO:0008006" key="4">
    <source>
        <dbReference type="Google" id="ProtNLM"/>
    </source>
</evidence>
<evidence type="ECO:0000256" key="1">
    <source>
        <dbReference type="SAM" id="Phobius"/>
    </source>
</evidence>
<reference evidence="2" key="1">
    <citation type="submission" date="2023-01" db="EMBL/GenBank/DDBJ databases">
        <title>Metagenome sequencing of chrysophaentin producing Chrysophaeum taylorii.</title>
        <authorList>
            <person name="Davison J."/>
            <person name="Bewley C."/>
        </authorList>
    </citation>
    <scope>NUCLEOTIDE SEQUENCE</scope>
    <source>
        <strain evidence="2">NIES-1699</strain>
    </source>
</reference>
<evidence type="ECO:0000313" key="3">
    <source>
        <dbReference type="Proteomes" id="UP001230188"/>
    </source>
</evidence>
<comment type="caution">
    <text evidence="2">The sequence shown here is derived from an EMBL/GenBank/DDBJ whole genome shotgun (WGS) entry which is preliminary data.</text>
</comment>
<dbReference type="EMBL" id="JAQMWT010000565">
    <property type="protein sequence ID" value="KAJ8599430.1"/>
    <property type="molecule type" value="Genomic_DNA"/>
</dbReference>
<feature type="transmembrane region" description="Helical" evidence="1">
    <location>
        <begin position="138"/>
        <end position="158"/>
    </location>
</feature>
<organism evidence="2 3">
    <name type="scientific">Chrysophaeum taylorii</name>
    <dbReference type="NCBI Taxonomy" id="2483200"/>
    <lineage>
        <taxon>Eukaryota</taxon>
        <taxon>Sar</taxon>
        <taxon>Stramenopiles</taxon>
        <taxon>Ochrophyta</taxon>
        <taxon>Pelagophyceae</taxon>
        <taxon>Pelagomonadales</taxon>
        <taxon>Pelagomonadaceae</taxon>
        <taxon>Chrysophaeum</taxon>
    </lineage>
</organism>
<feature type="transmembrane region" description="Helical" evidence="1">
    <location>
        <begin position="70"/>
        <end position="87"/>
    </location>
</feature>